<comment type="similarity">
    <text evidence="3 8">Belongs to the GcvP family.</text>
</comment>
<dbReference type="GO" id="GO:0004375">
    <property type="term" value="F:glycine dehydrogenase (decarboxylating) activity"/>
    <property type="evidence" value="ECO:0007669"/>
    <property type="project" value="UniProtKB-EC"/>
</dbReference>
<evidence type="ECO:0000256" key="8">
    <source>
        <dbReference type="HAMAP-Rule" id="MF_00711"/>
    </source>
</evidence>
<evidence type="ECO:0000256" key="1">
    <source>
        <dbReference type="ARBA" id="ARBA00001933"/>
    </source>
</evidence>
<dbReference type="EMBL" id="BDQK01000014">
    <property type="protein sequence ID" value="GBF81958.1"/>
    <property type="molecule type" value="Genomic_DNA"/>
</dbReference>
<dbReference type="FunFam" id="3.90.1150.10:FF:000007">
    <property type="entry name" value="Glycine dehydrogenase (decarboxylating), mitochondrial"/>
    <property type="match status" value="1"/>
</dbReference>
<evidence type="ECO:0000256" key="2">
    <source>
        <dbReference type="ARBA" id="ARBA00003788"/>
    </source>
</evidence>
<evidence type="ECO:0000313" key="13">
    <source>
        <dbReference type="Proteomes" id="UP000287247"/>
    </source>
</evidence>
<dbReference type="Pfam" id="PF02347">
    <property type="entry name" value="GDC-P"/>
    <property type="match status" value="2"/>
</dbReference>
<evidence type="ECO:0000256" key="6">
    <source>
        <dbReference type="ARBA" id="ARBA00046415"/>
    </source>
</evidence>
<evidence type="ECO:0000256" key="5">
    <source>
        <dbReference type="ARBA" id="ARBA00023002"/>
    </source>
</evidence>
<dbReference type="InterPro" id="IPR003437">
    <property type="entry name" value="GcvP"/>
</dbReference>
<accession>A0A401IL46</accession>
<dbReference type="PANTHER" id="PTHR11773">
    <property type="entry name" value="GLYCINE DEHYDROGENASE, DECARBOXYLATING"/>
    <property type="match status" value="1"/>
</dbReference>
<dbReference type="InterPro" id="IPR015421">
    <property type="entry name" value="PyrdxlP-dep_Trfase_major"/>
</dbReference>
<dbReference type="InterPro" id="IPR049316">
    <property type="entry name" value="GDC-P_C"/>
</dbReference>
<dbReference type="NCBIfam" id="NF003346">
    <property type="entry name" value="PRK04366.1"/>
    <property type="match status" value="1"/>
</dbReference>
<dbReference type="EC" id="1.4.4.2" evidence="8"/>
<dbReference type="GO" id="GO:0030170">
    <property type="term" value="F:pyridoxal phosphate binding"/>
    <property type="evidence" value="ECO:0007669"/>
    <property type="project" value="TreeGrafter"/>
</dbReference>
<keyword evidence="4 8" id="KW-0663">Pyridoxal phosphate</keyword>
<dbReference type="PANTHER" id="PTHR11773:SF1">
    <property type="entry name" value="GLYCINE DEHYDROGENASE (DECARBOXYLATING), MITOCHONDRIAL"/>
    <property type="match status" value="1"/>
</dbReference>
<reference evidence="13" key="1">
    <citation type="submission" date="2017-05" db="EMBL/GenBank/DDBJ databases">
        <title>Physiological properties and genetic analysis related to exopolysaccharide production of fresh-water unicellular cyanobacterium Aphanothece sacrum, Suizenji Nori, that has been cultured as a food source in Japan.</title>
        <authorList>
            <person name="Kanesaki Y."/>
            <person name="Yoshikawa S."/>
            <person name="Ohki K."/>
        </authorList>
    </citation>
    <scope>NUCLEOTIDE SEQUENCE [LARGE SCALE GENOMIC DNA]</scope>
    <source>
        <strain evidence="13">FPU1</strain>
    </source>
</reference>
<gene>
    <name evidence="8" type="primary">gcvP</name>
    <name evidence="12" type="ORF">AsFPU1_3381</name>
</gene>
<dbReference type="HAMAP" id="MF_00711">
    <property type="entry name" value="GcvP"/>
    <property type="match status" value="1"/>
</dbReference>
<feature type="domain" description="Glycine dehydrogenase C-terminal" evidence="11">
    <location>
        <begin position="843"/>
        <end position="964"/>
    </location>
</feature>
<evidence type="ECO:0000259" key="10">
    <source>
        <dbReference type="Pfam" id="PF02347"/>
    </source>
</evidence>
<evidence type="ECO:0000256" key="7">
    <source>
        <dbReference type="ARBA" id="ARBA00049026"/>
    </source>
</evidence>
<evidence type="ECO:0000313" key="12">
    <source>
        <dbReference type="EMBL" id="GBF81958.1"/>
    </source>
</evidence>
<comment type="subunit">
    <text evidence="6">Homodimer. The glycine cleavage system is composed of four proteins: P, T, L and H.</text>
</comment>
<dbReference type="GO" id="GO:0019464">
    <property type="term" value="P:glycine decarboxylation via glycine cleavage system"/>
    <property type="evidence" value="ECO:0007669"/>
    <property type="project" value="UniProtKB-UniRule"/>
</dbReference>
<keyword evidence="5 8" id="KW-0560">Oxidoreductase</keyword>
<dbReference type="Pfam" id="PF21478">
    <property type="entry name" value="GcvP2_C"/>
    <property type="match status" value="1"/>
</dbReference>
<dbReference type="CDD" id="cd00613">
    <property type="entry name" value="GDC-P"/>
    <property type="match status" value="2"/>
</dbReference>
<comment type="function">
    <text evidence="2 8">The glycine cleavage system catalyzes the degradation of glycine. The P protein binds the alpha-amino group of glycine through its pyridoxal phosphate cofactor; CO(2) is released and the remaining methylamine moiety is then transferred to the lipoamide cofactor of the H protein.</text>
</comment>
<organism evidence="12 13">
    <name type="scientific">Aphanothece sacrum FPU1</name>
    <dbReference type="NCBI Taxonomy" id="1920663"/>
    <lineage>
        <taxon>Bacteria</taxon>
        <taxon>Bacillati</taxon>
        <taxon>Cyanobacteriota</taxon>
        <taxon>Cyanophyceae</taxon>
        <taxon>Oscillatoriophycideae</taxon>
        <taxon>Chroococcales</taxon>
        <taxon>Aphanothecaceae</taxon>
        <taxon>Aphanothece</taxon>
    </lineage>
</organism>
<evidence type="ECO:0000259" key="11">
    <source>
        <dbReference type="Pfam" id="PF21478"/>
    </source>
</evidence>
<dbReference type="InterPro" id="IPR015424">
    <property type="entry name" value="PyrdxlP-dep_Trfase"/>
</dbReference>
<comment type="catalytic activity">
    <reaction evidence="7 8">
        <text>N(6)-[(R)-lipoyl]-L-lysyl-[glycine-cleavage complex H protein] + glycine + H(+) = N(6)-[(R)-S(8)-aminomethyldihydrolipoyl]-L-lysyl-[glycine-cleavage complex H protein] + CO2</text>
        <dbReference type="Rhea" id="RHEA:24304"/>
        <dbReference type="Rhea" id="RHEA-COMP:10494"/>
        <dbReference type="Rhea" id="RHEA-COMP:10495"/>
        <dbReference type="ChEBI" id="CHEBI:15378"/>
        <dbReference type="ChEBI" id="CHEBI:16526"/>
        <dbReference type="ChEBI" id="CHEBI:57305"/>
        <dbReference type="ChEBI" id="CHEBI:83099"/>
        <dbReference type="ChEBI" id="CHEBI:83143"/>
        <dbReference type="EC" id="1.4.4.2"/>
    </reaction>
</comment>
<dbReference type="FunFam" id="3.40.640.10:FF:000007">
    <property type="entry name" value="glycine dehydrogenase (Decarboxylating), mitochondrial"/>
    <property type="match status" value="1"/>
</dbReference>
<feature type="modified residue" description="N6-(pyridoxal phosphate)lysine" evidence="8 9">
    <location>
        <position position="763"/>
    </location>
</feature>
<evidence type="ECO:0000256" key="3">
    <source>
        <dbReference type="ARBA" id="ARBA00010756"/>
    </source>
</evidence>
<dbReference type="InterPro" id="IPR049315">
    <property type="entry name" value="GDC-P_N"/>
</dbReference>
<dbReference type="InterPro" id="IPR020581">
    <property type="entry name" value="GDC_P"/>
</dbReference>
<dbReference type="FunFam" id="3.90.1150.10:FF:000025">
    <property type="entry name" value="Glycine cleavage system P protein"/>
    <property type="match status" value="1"/>
</dbReference>
<feature type="domain" description="Glycine cleavage system P-protein N-terminal" evidence="10">
    <location>
        <begin position="71"/>
        <end position="497"/>
    </location>
</feature>
<proteinExistence type="inferred from homology"/>
<protein>
    <recommendedName>
        <fullName evidence="8">Glycine dehydrogenase (decarboxylating)</fullName>
        <ecNumber evidence="8">1.4.4.2</ecNumber>
    </recommendedName>
    <alternativeName>
        <fullName evidence="8">Glycine cleavage system P-protein</fullName>
    </alternativeName>
    <alternativeName>
        <fullName evidence="8">Glycine decarboxylase</fullName>
    </alternativeName>
    <alternativeName>
        <fullName evidence="8">Glycine dehydrogenase (aminomethyl-transferring)</fullName>
    </alternativeName>
</protein>
<sequence length="1024" mass="113026">MILANQNLPPILQSIVTTDYNNLSRGRNTLNSKTLITDMPNLDITADQTKTKDNKPATLENILAPTDSFVNRHIGPNNEEIDKMLKVLGFSTLDQLINATVPQPIRLSKPLNLPVAQSEYAALAQLKSIASKNQIFRSYIGMGYADCITPPVIQRNILENPGWYTAYTPYQAEIAQGRLEALLNYQTMIVDLTGLEIANASLLDEGTAAAEAMTMSYGLCKNKNTHAFFVSRHCHPQTIEVIKTRAYPLGIDIIIGDHRFFEFDTEIFGALLQYPATDGTVYDYRSFIQTAHDKGALVTVAADILSLALLTPPGEFGADIAVGSTQRFGVPLGYGGPHAAYFATQEAYKRQIPGRIVGVSKDAQGKPALRLALQTREQHIRREKATSNICTAQVLLAVIAGMYGVYHGPEGIKNIARRIHQLAIILADGLQKLNYTVNDEPFFDTVKVGVGDASVKAVIKAAETRKINLRLLEEGILTISLDETTTVHDVIELWQIFAAKDNLPFTVEEIANQVKFDFPIFFKRDTSYLTDPVFNRHHSESELLRYLHQLETKDLALNTSMIPLGSCTMKLNAASEMMPVTWPEFGKLHPFAPLSQTEGYQMLFQQLEDWLGEITGFDGISLQPNAGSQGEYAGLQVIRQYHESRGETKRNICLIPESAHGTNPASAVMCGMKVISVKCDNDGNIDIADLQKKAEKHTENLGALMVTYPSTHGVFEEGIIEICDIIHRHGGQVYMDGANMNAQVGLCRPADFGADVCHLNLHKTFCIPHGGGGPGMGPIGVKSHLIPFLPTTIVEKYTNPLYDNSNPDPSIGAISAAPWGSASILVISWMYIAMMGNQGLTEATKIAILNANYMAHRLGDYYPILFKGSSDCVAHECIIDLRPLKKRAGVEVDDIAKRLIDFGFHAPTVSWPVIGTMMVEPTESEDLDELDRFCEAMITIYHEADAIANGEIDPENNPLKNAPHTAQTVINDDWNRPYSREKAAYPAPWTKEYKFWPVVGRIDNAYGDRNLVCSCEGMDAYKDS</sequence>
<feature type="domain" description="Glycine cleavage system P-protein N-terminal" evidence="10">
    <location>
        <begin position="684"/>
        <end position="794"/>
    </location>
</feature>
<comment type="caution">
    <text evidence="12">The sequence shown here is derived from an EMBL/GenBank/DDBJ whole genome shotgun (WGS) entry which is preliminary data.</text>
</comment>
<evidence type="ECO:0000256" key="4">
    <source>
        <dbReference type="ARBA" id="ARBA00022898"/>
    </source>
</evidence>
<dbReference type="Gene3D" id="3.40.640.10">
    <property type="entry name" value="Type I PLP-dependent aspartate aminotransferase-like (Major domain)"/>
    <property type="match status" value="2"/>
</dbReference>
<dbReference type="AlphaFoldDB" id="A0A401IL46"/>
<dbReference type="Gene3D" id="3.90.1150.10">
    <property type="entry name" value="Aspartate Aminotransferase, domain 1"/>
    <property type="match status" value="2"/>
</dbReference>
<comment type="cofactor">
    <cofactor evidence="1 8 9">
        <name>pyridoxal 5'-phosphate</name>
        <dbReference type="ChEBI" id="CHEBI:597326"/>
    </cofactor>
</comment>
<dbReference type="FunFam" id="3.40.640.10:FF:000005">
    <property type="entry name" value="Glycine dehydrogenase (decarboxylating), mitochondrial"/>
    <property type="match status" value="1"/>
</dbReference>
<dbReference type="Proteomes" id="UP000287247">
    <property type="component" value="Unassembled WGS sequence"/>
</dbReference>
<dbReference type="NCBIfam" id="TIGR00461">
    <property type="entry name" value="gcvP"/>
    <property type="match status" value="1"/>
</dbReference>
<dbReference type="InterPro" id="IPR015422">
    <property type="entry name" value="PyrdxlP-dep_Trfase_small"/>
</dbReference>
<dbReference type="GO" id="GO:0016594">
    <property type="term" value="F:glycine binding"/>
    <property type="evidence" value="ECO:0007669"/>
    <property type="project" value="TreeGrafter"/>
</dbReference>
<keyword evidence="13" id="KW-1185">Reference proteome</keyword>
<dbReference type="SUPFAM" id="SSF53383">
    <property type="entry name" value="PLP-dependent transferases"/>
    <property type="match status" value="2"/>
</dbReference>
<name>A0A401IL46_APHSA</name>
<dbReference type="GO" id="GO:0005960">
    <property type="term" value="C:glycine cleavage complex"/>
    <property type="evidence" value="ECO:0007669"/>
    <property type="project" value="TreeGrafter"/>
</dbReference>
<dbReference type="GO" id="GO:0005829">
    <property type="term" value="C:cytosol"/>
    <property type="evidence" value="ECO:0007669"/>
    <property type="project" value="TreeGrafter"/>
</dbReference>
<evidence type="ECO:0000256" key="9">
    <source>
        <dbReference type="PIRSR" id="PIRSR603437-50"/>
    </source>
</evidence>